<comment type="caution">
    <text evidence="3">The sequence shown here is derived from an EMBL/GenBank/DDBJ whole genome shotgun (WGS) entry which is preliminary data.</text>
</comment>
<feature type="compositionally biased region" description="Low complexity" evidence="1">
    <location>
        <begin position="341"/>
        <end position="354"/>
    </location>
</feature>
<feature type="transmembrane region" description="Helical" evidence="2">
    <location>
        <begin position="250"/>
        <end position="272"/>
    </location>
</feature>
<gene>
    <name evidence="3" type="ORF">AB1Y20_019662</name>
</gene>
<feature type="transmembrane region" description="Helical" evidence="2">
    <location>
        <begin position="216"/>
        <end position="243"/>
    </location>
</feature>
<feature type="transmembrane region" description="Helical" evidence="2">
    <location>
        <begin position="66"/>
        <end position="86"/>
    </location>
</feature>
<dbReference type="Proteomes" id="UP001515480">
    <property type="component" value="Unassembled WGS sequence"/>
</dbReference>
<keyword evidence="2" id="KW-0812">Transmembrane</keyword>
<feature type="transmembrane region" description="Helical" evidence="2">
    <location>
        <begin position="191"/>
        <end position="210"/>
    </location>
</feature>
<name>A0AB34JT15_PRYPA</name>
<evidence type="ECO:0000256" key="2">
    <source>
        <dbReference type="SAM" id="Phobius"/>
    </source>
</evidence>
<keyword evidence="2" id="KW-0472">Membrane</keyword>
<organism evidence="3 4">
    <name type="scientific">Prymnesium parvum</name>
    <name type="common">Toxic golden alga</name>
    <dbReference type="NCBI Taxonomy" id="97485"/>
    <lineage>
        <taxon>Eukaryota</taxon>
        <taxon>Haptista</taxon>
        <taxon>Haptophyta</taxon>
        <taxon>Prymnesiophyceae</taxon>
        <taxon>Prymnesiales</taxon>
        <taxon>Prymnesiaceae</taxon>
        <taxon>Prymnesium</taxon>
    </lineage>
</organism>
<feature type="transmembrane region" description="Helical" evidence="2">
    <location>
        <begin position="284"/>
        <end position="304"/>
    </location>
</feature>
<sequence>MANFSGNLTNSTLEGDGRIEPSTPLCILFSALGGLLEVTSTMCLAYPEFRRKQGVKYSLTFERLMLVANLAIMVFASLAYITGSWFGPVSLSVPVVMVSKLLSNMGIMGLILRMDNFSREQQVGTYCITCAILALPDVGPSDQPELDALDLVQAPAAVAWTIACFVATGLCCLMMISLARRPKDTPPSVMVSLVTYVTAQVMSAVISTSASKMFPLLGGFTLLLAFAVAGVAAIVNVVSLILAATAVDQAIFIPSTTCFTLLTNMATGLLLWEDWRVIDRWMAYIMLHLIMTLGIVLLAPNDAIQQYSNHRRVSVIKEAAALATGRESMAVIVKRRETMATTRQTRARTASSAMHGKSTTSATRGTSAVSEGDVRERVDSFNIHTLGEPKRGRVEVRGPSQHLPIHAAEQPCQTRVSAAFSTEAEPAWVERLRAPTLWAVIAEGAEDTGAASRSTRTESV</sequence>
<feature type="compositionally biased region" description="Polar residues" evidence="1">
    <location>
        <begin position="357"/>
        <end position="369"/>
    </location>
</feature>
<keyword evidence="4" id="KW-1185">Reference proteome</keyword>
<feature type="transmembrane region" description="Helical" evidence="2">
    <location>
        <begin position="159"/>
        <end position="179"/>
    </location>
</feature>
<feature type="transmembrane region" description="Helical" evidence="2">
    <location>
        <begin position="27"/>
        <end position="46"/>
    </location>
</feature>
<evidence type="ECO:0000313" key="3">
    <source>
        <dbReference type="EMBL" id="KAL1524780.1"/>
    </source>
</evidence>
<reference evidence="3 4" key="1">
    <citation type="journal article" date="2024" name="Science">
        <title>Giant polyketide synthase enzymes in the biosynthesis of giant marine polyether toxins.</title>
        <authorList>
            <person name="Fallon T.R."/>
            <person name="Shende V.V."/>
            <person name="Wierzbicki I.H."/>
            <person name="Pendleton A.L."/>
            <person name="Watervoot N.F."/>
            <person name="Auber R.P."/>
            <person name="Gonzalez D.J."/>
            <person name="Wisecaver J.H."/>
            <person name="Moore B.S."/>
        </authorList>
    </citation>
    <scope>NUCLEOTIDE SEQUENCE [LARGE SCALE GENOMIC DNA]</scope>
    <source>
        <strain evidence="3 4">12B1</strain>
    </source>
</reference>
<protein>
    <recommendedName>
        <fullName evidence="5">EamA domain-containing protein</fullName>
    </recommendedName>
</protein>
<dbReference type="EMBL" id="JBGBPQ010000005">
    <property type="protein sequence ID" value="KAL1524780.1"/>
    <property type="molecule type" value="Genomic_DNA"/>
</dbReference>
<dbReference type="AlphaFoldDB" id="A0AB34JT15"/>
<keyword evidence="2" id="KW-1133">Transmembrane helix</keyword>
<proteinExistence type="predicted"/>
<evidence type="ECO:0008006" key="5">
    <source>
        <dbReference type="Google" id="ProtNLM"/>
    </source>
</evidence>
<evidence type="ECO:0000313" key="4">
    <source>
        <dbReference type="Proteomes" id="UP001515480"/>
    </source>
</evidence>
<evidence type="ECO:0000256" key="1">
    <source>
        <dbReference type="SAM" id="MobiDB-lite"/>
    </source>
</evidence>
<accession>A0AB34JT15</accession>
<feature type="region of interest" description="Disordered" evidence="1">
    <location>
        <begin position="341"/>
        <end position="373"/>
    </location>
</feature>